<comment type="similarity">
    <text evidence="1">Belongs to the N(4)/N(6)-methyltransferase family.</text>
</comment>
<dbReference type="RefSeq" id="WP_371947633.1">
    <property type="nucleotide sequence ID" value="NZ_JAXCEI010000002.1"/>
</dbReference>
<dbReference type="Gene3D" id="3.40.50.150">
    <property type="entry name" value="Vaccinia Virus protein VP39"/>
    <property type="match status" value="1"/>
</dbReference>
<dbReference type="PRINTS" id="PR00507">
    <property type="entry name" value="N12N6MTFRASE"/>
</dbReference>
<dbReference type="InterPro" id="IPR029063">
    <property type="entry name" value="SAM-dependent_MTases_sf"/>
</dbReference>
<name>A0ABV4Q553_9ACTN</name>
<sequence>MDDVLWKAADKLRGAVDAAQYKDFVLGLVFLKYVSDAAGTGAFAVPDGARWADLAAGTGALGDRVDAAMDAVMLADPSLDGALPKIFGGVDQRRLGELVDLIGEVRFGGKAARDVLGEVYEYFLEKFARAEGKRGGEFYTPSSVVKLLVEILEPFKGRVYDPCCGSGGMFVQADRFVLSHRGRLGDIAVYGQEANERTWRLAKMNLAVHEISGDIRCADTFHADAHPGLKADHVLANPPFNMSDWYRDPGDPRWRYGVPPAGNANFAWIQHIVSKLGPNGRAGVVMANGSMSSRQSGEGGIRAALVEAGLVSCVVALPDRLFRSTPIPACLWFLDRSADGRVLFIDARDMGTMVDRTERVLTDDDIARIAGTYRSWRGTGHSDVPGFCHSADLDEIRSHDHVLTPGRYVGTAISAPGDEPATAKVERLTKQLFAHFEKSARLDQVVRTELERLDG</sequence>
<comment type="catalytic activity">
    <reaction evidence="7">
        <text>a 2'-deoxyadenosine in DNA + S-adenosyl-L-methionine = an N(6)-methyl-2'-deoxyadenosine in DNA + S-adenosyl-L-homocysteine + H(+)</text>
        <dbReference type="Rhea" id="RHEA:15197"/>
        <dbReference type="Rhea" id="RHEA-COMP:12418"/>
        <dbReference type="Rhea" id="RHEA-COMP:12419"/>
        <dbReference type="ChEBI" id="CHEBI:15378"/>
        <dbReference type="ChEBI" id="CHEBI:57856"/>
        <dbReference type="ChEBI" id="CHEBI:59789"/>
        <dbReference type="ChEBI" id="CHEBI:90615"/>
        <dbReference type="ChEBI" id="CHEBI:90616"/>
        <dbReference type="EC" id="2.1.1.72"/>
    </reaction>
</comment>
<accession>A0ABV4Q553</accession>
<proteinExistence type="inferred from homology"/>
<keyword evidence="6" id="KW-0680">Restriction system</keyword>
<evidence type="ECO:0000259" key="9">
    <source>
        <dbReference type="Pfam" id="PF12161"/>
    </source>
</evidence>
<dbReference type="Gene3D" id="1.20.1260.30">
    <property type="match status" value="1"/>
</dbReference>
<dbReference type="InterPro" id="IPR003356">
    <property type="entry name" value="DNA_methylase_A-5"/>
</dbReference>
<evidence type="ECO:0000313" key="11">
    <source>
        <dbReference type="Proteomes" id="UP001569963"/>
    </source>
</evidence>
<evidence type="ECO:0000256" key="3">
    <source>
        <dbReference type="ARBA" id="ARBA00022603"/>
    </source>
</evidence>
<dbReference type="InterPro" id="IPR038333">
    <property type="entry name" value="T1MK-like_N_sf"/>
</dbReference>
<dbReference type="InterPro" id="IPR052916">
    <property type="entry name" value="Type-I_RE_MTase_Subunit"/>
</dbReference>
<dbReference type="Pfam" id="PF12161">
    <property type="entry name" value="HsdM_N"/>
    <property type="match status" value="1"/>
</dbReference>
<comment type="caution">
    <text evidence="10">The sequence shown here is derived from an EMBL/GenBank/DDBJ whole genome shotgun (WGS) entry which is preliminary data.</text>
</comment>
<evidence type="ECO:0000256" key="2">
    <source>
        <dbReference type="ARBA" id="ARBA00011900"/>
    </source>
</evidence>
<gene>
    <name evidence="10" type="ORF">SM611_05060</name>
</gene>
<reference evidence="10 11" key="1">
    <citation type="submission" date="2023-11" db="EMBL/GenBank/DDBJ databases">
        <title>Actinomadura monticuli sp. nov., isolated from volcanic ash.</title>
        <authorList>
            <person name="Lee S.D."/>
            <person name="Yang H."/>
            <person name="Kim I.S."/>
        </authorList>
    </citation>
    <scope>NUCLEOTIDE SEQUENCE [LARGE SCALE GENOMIC DNA]</scope>
    <source>
        <strain evidence="10 11">DLS-62</strain>
    </source>
</reference>
<dbReference type="SUPFAM" id="SSF53335">
    <property type="entry name" value="S-adenosyl-L-methionine-dependent methyltransferases"/>
    <property type="match status" value="1"/>
</dbReference>
<protein>
    <recommendedName>
        <fullName evidence="2">site-specific DNA-methyltransferase (adenine-specific)</fullName>
        <ecNumber evidence="2">2.1.1.72</ecNumber>
    </recommendedName>
</protein>
<dbReference type="EMBL" id="JAXCEI010000002">
    <property type="protein sequence ID" value="MFA1538293.1"/>
    <property type="molecule type" value="Genomic_DNA"/>
</dbReference>
<dbReference type="InterPro" id="IPR022749">
    <property type="entry name" value="D12N6_MeTrfase_N"/>
</dbReference>
<evidence type="ECO:0000256" key="5">
    <source>
        <dbReference type="ARBA" id="ARBA00022691"/>
    </source>
</evidence>
<evidence type="ECO:0000313" key="10">
    <source>
        <dbReference type="EMBL" id="MFA1538293.1"/>
    </source>
</evidence>
<feature type="domain" description="N6 adenine-specific DNA methyltransferase N-terminal" evidence="9">
    <location>
        <begin position="3"/>
        <end position="100"/>
    </location>
</feature>
<dbReference type="Pfam" id="PF02384">
    <property type="entry name" value="N6_Mtase"/>
    <property type="match status" value="1"/>
</dbReference>
<organism evidence="10 11">
    <name type="scientific">Actinomadura monticuli</name>
    <dbReference type="NCBI Taxonomy" id="3097367"/>
    <lineage>
        <taxon>Bacteria</taxon>
        <taxon>Bacillati</taxon>
        <taxon>Actinomycetota</taxon>
        <taxon>Actinomycetes</taxon>
        <taxon>Streptosporangiales</taxon>
        <taxon>Thermomonosporaceae</taxon>
        <taxon>Actinomadura</taxon>
    </lineage>
</organism>
<keyword evidence="3" id="KW-0489">Methyltransferase</keyword>
<dbReference type="PANTHER" id="PTHR42998:SF1">
    <property type="entry name" value="TYPE I RESTRICTION ENZYME HINDI METHYLASE SUBUNIT"/>
    <property type="match status" value="1"/>
</dbReference>
<dbReference type="Proteomes" id="UP001569963">
    <property type="component" value="Unassembled WGS sequence"/>
</dbReference>
<feature type="domain" description="DNA methylase adenine-specific" evidence="8">
    <location>
        <begin position="112"/>
        <end position="411"/>
    </location>
</feature>
<evidence type="ECO:0000259" key="8">
    <source>
        <dbReference type="Pfam" id="PF02384"/>
    </source>
</evidence>
<evidence type="ECO:0000256" key="1">
    <source>
        <dbReference type="ARBA" id="ARBA00006594"/>
    </source>
</evidence>
<dbReference type="EC" id="2.1.1.72" evidence="2"/>
<keyword evidence="4" id="KW-0808">Transferase</keyword>
<dbReference type="PROSITE" id="PS00092">
    <property type="entry name" value="N6_MTASE"/>
    <property type="match status" value="1"/>
</dbReference>
<keyword evidence="5" id="KW-0949">S-adenosyl-L-methionine</keyword>
<evidence type="ECO:0000256" key="6">
    <source>
        <dbReference type="ARBA" id="ARBA00022747"/>
    </source>
</evidence>
<dbReference type="InterPro" id="IPR002052">
    <property type="entry name" value="DNA_methylase_N6_adenine_CS"/>
</dbReference>
<dbReference type="PANTHER" id="PTHR42998">
    <property type="entry name" value="TYPE I RESTRICTION ENZYME HINDVIIP M PROTEIN-RELATED"/>
    <property type="match status" value="1"/>
</dbReference>
<evidence type="ECO:0000256" key="7">
    <source>
        <dbReference type="ARBA" id="ARBA00047942"/>
    </source>
</evidence>
<keyword evidence="11" id="KW-1185">Reference proteome</keyword>
<evidence type="ECO:0000256" key="4">
    <source>
        <dbReference type="ARBA" id="ARBA00022679"/>
    </source>
</evidence>